<proteinExistence type="predicted"/>
<protein>
    <submittedName>
        <fullName evidence="2">Uncharacterized protein</fullName>
    </submittedName>
</protein>
<evidence type="ECO:0000313" key="3">
    <source>
        <dbReference type="Proteomes" id="UP000182272"/>
    </source>
</evidence>
<reference evidence="2 3" key="1">
    <citation type="submission" date="2016-10" db="EMBL/GenBank/DDBJ databases">
        <authorList>
            <person name="de Groot N.N."/>
        </authorList>
    </citation>
    <scope>NUCLEOTIDE SEQUENCE [LARGE SCALE GENOMIC DNA]</scope>
    <source>
        <strain evidence="2 3">LMG 2158</strain>
    </source>
</reference>
<feature type="region of interest" description="Disordered" evidence="1">
    <location>
        <begin position="92"/>
        <end position="113"/>
    </location>
</feature>
<organism evidence="2 3">
    <name type="scientific">Pseudomonas asplenii</name>
    <dbReference type="NCBI Taxonomy" id="53407"/>
    <lineage>
        <taxon>Bacteria</taxon>
        <taxon>Pseudomonadati</taxon>
        <taxon>Pseudomonadota</taxon>
        <taxon>Gammaproteobacteria</taxon>
        <taxon>Pseudomonadales</taxon>
        <taxon>Pseudomonadaceae</taxon>
        <taxon>Pseudomonas</taxon>
    </lineage>
</organism>
<dbReference type="Proteomes" id="UP000182272">
    <property type="component" value="Chromosome I"/>
</dbReference>
<evidence type="ECO:0000256" key="1">
    <source>
        <dbReference type="SAM" id="MobiDB-lite"/>
    </source>
</evidence>
<dbReference type="RefSeq" id="WP_197678568.1">
    <property type="nucleotide sequence ID" value="NZ_LT629972.1"/>
</dbReference>
<dbReference type="EMBL" id="LT629972">
    <property type="protein sequence ID" value="SEI21729.1"/>
    <property type="molecule type" value="Genomic_DNA"/>
</dbReference>
<name>A0A1H6NXJ9_9PSED</name>
<accession>A0A1H6NXJ9</accession>
<dbReference type="AlphaFoldDB" id="A0A1H6NXJ9"/>
<sequence length="113" mass="12379">MSEYEVNEHGVPQYPKGHAGRLFVTLAAIDCLERATATSVAALTGLSKGKIDDYVRVLNLEFGTCIVKEGPEFRIESWGEVLKRAGVKKALQTPFDGARPTPTEAQNDRQETS</sequence>
<evidence type="ECO:0000313" key="2">
    <source>
        <dbReference type="EMBL" id="SEI21729.1"/>
    </source>
</evidence>
<gene>
    <name evidence="2" type="ORF">SAMN05216581_4603</name>
</gene>